<dbReference type="Pfam" id="PF09612">
    <property type="entry name" value="HtrL_YibB"/>
    <property type="match status" value="1"/>
</dbReference>
<evidence type="ECO:0000313" key="2">
    <source>
        <dbReference type="Proteomes" id="UP000507470"/>
    </source>
</evidence>
<dbReference type="EMBL" id="CACVKT020004253">
    <property type="protein sequence ID" value="CAC5388741.1"/>
    <property type="molecule type" value="Genomic_DNA"/>
</dbReference>
<evidence type="ECO:0000313" key="1">
    <source>
        <dbReference type="EMBL" id="CAC5388741.1"/>
    </source>
</evidence>
<sequence length="299" mass="35240">MSQDISSCLPNKTCRSQTEELTLITAYLNIGAFRKKRNTIYSSSTYFNWMKHFESVNNSVILYTDVYDVAVKFKSNRKHFPTYMTMVFLVNQSNLWSFKLKPRLEDIYNHTSYQRYYPNVVIPAYSCAMNAKYELVERVITENIYKTAFLAWIDIGYFRNKKPGSIKLAVSKYIKDDHISFSQVQFFNDQLTPTQIVYESRFYIAGGFFIGRPKYLLLFAQDYRLAVEWMLDMNLMNSDQQVLYIMYSPQSPFQPKVPIQTFFQPISLILRSTDRWFYLGKICQNLIAQDSNVDKFIAS</sequence>
<gene>
    <name evidence="1" type="ORF">MCOR_23988</name>
</gene>
<protein>
    <submittedName>
        <fullName evidence="1">Uncharacterized protein</fullName>
    </submittedName>
</protein>
<organism evidence="1 2">
    <name type="scientific">Mytilus coruscus</name>
    <name type="common">Sea mussel</name>
    <dbReference type="NCBI Taxonomy" id="42192"/>
    <lineage>
        <taxon>Eukaryota</taxon>
        <taxon>Metazoa</taxon>
        <taxon>Spiralia</taxon>
        <taxon>Lophotrochozoa</taxon>
        <taxon>Mollusca</taxon>
        <taxon>Bivalvia</taxon>
        <taxon>Autobranchia</taxon>
        <taxon>Pteriomorphia</taxon>
        <taxon>Mytilida</taxon>
        <taxon>Mytiloidea</taxon>
        <taxon>Mytilidae</taxon>
        <taxon>Mytilinae</taxon>
        <taxon>Mytilus</taxon>
    </lineage>
</organism>
<dbReference type="InterPro" id="IPR011735">
    <property type="entry name" value="WlaTC/HtrL_glycosyltransf"/>
</dbReference>
<reference evidence="1 2" key="1">
    <citation type="submission" date="2020-06" db="EMBL/GenBank/DDBJ databases">
        <authorList>
            <person name="Li R."/>
            <person name="Bekaert M."/>
        </authorList>
    </citation>
    <scope>NUCLEOTIDE SEQUENCE [LARGE SCALE GENOMIC DNA]</scope>
    <source>
        <strain evidence="2">wild</strain>
    </source>
</reference>
<keyword evidence="2" id="KW-1185">Reference proteome</keyword>
<dbReference type="AlphaFoldDB" id="A0A6J8BZQ4"/>
<proteinExistence type="predicted"/>
<dbReference type="Proteomes" id="UP000507470">
    <property type="component" value="Unassembled WGS sequence"/>
</dbReference>
<dbReference type="OrthoDB" id="411632at2759"/>
<name>A0A6J8BZQ4_MYTCO</name>
<accession>A0A6J8BZQ4</accession>